<reference evidence="1" key="1">
    <citation type="submission" date="2023-10" db="EMBL/GenBank/DDBJ databases">
        <authorList>
            <person name="Rodriguez Cubillos JULIANA M."/>
            <person name="De Vega J."/>
        </authorList>
    </citation>
    <scope>NUCLEOTIDE SEQUENCE</scope>
</reference>
<organism evidence="1 2">
    <name type="scientific">Trifolium pratense</name>
    <name type="common">Red clover</name>
    <dbReference type="NCBI Taxonomy" id="57577"/>
    <lineage>
        <taxon>Eukaryota</taxon>
        <taxon>Viridiplantae</taxon>
        <taxon>Streptophyta</taxon>
        <taxon>Embryophyta</taxon>
        <taxon>Tracheophyta</taxon>
        <taxon>Spermatophyta</taxon>
        <taxon>Magnoliopsida</taxon>
        <taxon>eudicotyledons</taxon>
        <taxon>Gunneridae</taxon>
        <taxon>Pentapetalae</taxon>
        <taxon>rosids</taxon>
        <taxon>fabids</taxon>
        <taxon>Fabales</taxon>
        <taxon>Fabaceae</taxon>
        <taxon>Papilionoideae</taxon>
        <taxon>50 kb inversion clade</taxon>
        <taxon>NPAAA clade</taxon>
        <taxon>Hologalegina</taxon>
        <taxon>IRL clade</taxon>
        <taxon>Trifolieae</taxon>
        <taxon>Trifolium</taxon>
    </lineage>
</organism>
<accession>A0ACB0MAX7</accession>
<dbReference type="Proteomes" id="UP001177021">
    <property type="component" value="Unassembled WGS sequence"/>
</dbReference>
<proteinExistence type="predicted"/>
<evidence type="ECO:0000313" key="2">
    <source>
        <dbReference type="Proteomes" id="UP001177021"/>
    </source>
</evidence>
<keyword evidence="2" id="KW-1185">Reference proteome</keyword>
<protein>
    <submittedName>
        <fullName evidence="1">Uncharacterized protein</fullName>
    </submittedName>
</protein>
<evidence type="ECO:0000313" key="1">
    <source>
        <dbReference type="EMBL" id="CAJ2677544.1"/>
    </source>
</evidence>
<sequence length="184" mass="20965">MLKYQVFDAYYKALSAMLLMKYTSFIARLELFLDTPIGVTTDDDRCLPLLKFIALIAIRSVATCESFFHCVEFIKDTIGLHEIIAVVGANFASIFFAAACSLPVRYVMIEIQKMKPDAEGKYPYTGFVDCAVKTFKAGGLFKFYTEFLLYCEQISPSCLVTCMFLNQLRQTWERHVSLMRTSEA</sequence>
<gene>
    <name evidence="1" type="ORF">MILVUS5_LOCUS40021</name>
</gene>
<comment type="caution">
    <text evidence="1">The sequence shown here is derived from an EMBL/GenBank/DDBJ whole genome shotgun (WGS) entry which is preliminary data.</text>
</comment>
<name>A0ACB0MAX7_TRIPR</name>
<dbReference type="EMBL" id="CASHSV030000823">
    <property type="protein sequence ID" value="CAJ2677544.1"/>
    <property type="molecule type" value="Genomic_DNA"/>
</dbReference>